<dbReference type="GO" id="GO:0006783">
    <property type="term" value="P:heme biosynthetic process"/>
    <property type="evidence" value="ECO:0007669"/>
    <property type="project" value="UniProtKB-KW"/>
</dbReference>
<evidence type="ECO:0000256" key="3">
    <source>
        <dbReference type="ARBA" id="ARBA00022533"/>
    </source>
</evidence>
<comment type="similarity">
    <text evidence="2 11">Belongs to the ALAD family.</text>
</comment>
<keyword evidence="7 10" id="KW-0627">Porphyrin biosynthesis</keyword>
<keyword evidence="6 10" id="KW-0456">Lyase</keyword>
<evidence type="ECO:0000256" key="9">
    <source>
        <dbReference type="ARBA" id="ARBA00047651"/>
    </source>
</evidence>
<proteinExistence type="inferred from homology"/>
<comment type="catalytic activity">
    <reaction evidence="9 10">
        <text>2 5-aminolevulinate = porphobilinogen + 2 H2O + H(+)</text>
        <dbReference type="Rhea" id="RHEA:24064"/>
        <dbReference type="ChEBI" id="CHEBI:15377"/>
        <dbReference type="ChEBI" id="CHEBI:15378"/>
        <dbReference type="ChEBI" id="CHEBI:58126"/>
        <dbReference type="ChEBI" id="CHEBI:356416"/>
        <dbReference type="EC" id="4.2.1.24"/>
    </reaction>
</comment>
<keyword evidence="5" id="KW-0149">Chlorophyll biosynthesis</keyword>
<dbReference type="EC" id="4.2.1.24" evidence="10"/>
<evidence type="ECO:0000256" key="5">
    <source>
        <dbReference type="ARBA" id="ARBA00023171"/>
    </source>
</evidence>
<dbReference type="InterPro" id="IPR030656">
    <property type="entry name" value="ALAD_AS"/>
</dbReference>
<dbReference type="SMART" id="SM01004">
    <property type="entry name" value="ALAD"/>
    <property type="match status" value="1"/>
</dbReference>
<dbReference type="GO" id="GO:0015995">
    <property type="term" value="P:chlorophyll biosynthetic process"/>
    <property type="evidence" value="ECO:0007669"/>
    <property type="project" value="UniProtKB-KW"/>
</dbReference>
<comment type="pathway">
    <text evidence="1">Porphyrin-containing compound metabolism; protoporphyrin-IX biosynthesis; coproporphyrinogen-III from 5-aminolevulinate: step 1/4.</text>
</comment>
<evidence type="ECO:0000256" key="4">
    <source>
        <dbReference type="ARBA" id="ARBA00023133"/>
    </source>
</evidence>
<evidence type="ECO:0000313" key="12">
    <source>
        <dbReference type="EMBL" id="KAK3041391.1"/>
    </source>
</evidence>
<comment type="subunit">
    <text evidence="10">Homooctamer.</text>
</comment>
<dbReference type="Gene3D" id="3.20.20.70">
    <property type="entry name" value="Aldolase class I"/>
    <property type="match status" value="2"/>
</dbReference>
<keyword evidence="4" id="KW-0350">Heme biosynthesis</keyword>
<reference evidence="12" key="1">
    <citation type="submission" date="2022-12" db="EMBL/GenBank/DDBJ databases">
        <title>Draft genome assemblies for two species of Escallonia (Escalloniales).</title>
        <authorList>
            <person name="Chanderbali A."/>
            <person name="Dervinis C."/>
            <person name="Anghel I."/>
            <person name="Soltis D."/>
            <person name="Soltis P."/>
            <person name="Zapata F."/>
        </authorList>
    </citation>
    <scope>NUCLEOTIDE SEQUENCE</scope>
    <source>
        <strain evidence="12">UCBG64.0493</strain>
        <tissue evidence="12">Leaf</tissue>
    </source>
</reference>
<dbReference type="GO" id="GO:0008270">
    <property type="term" value="F:zinc ion binding"/>
    <property type="evidence" value="ECO:0007669"/>
    <property type="project" value="TreeGrafter"/>
</dbReference>
<dbReference type="EMBL" id="JAVXUP010000035">
    <property type="protein sequence ID" value="KAK3041391.1"/>
    <property type="molecule type" value="Genomic_DNA"/>
</dbReference>
<keyword evidence="3" id="KW-0021">Allosteric enzyme</keyword>
<dbReference type="Pfam" id="PF00490">
    <property type="entry name" value="ALAD"/>
    <property type="match status" value="2"/>
</dbReference>
<evidence type="ECO:0000256" key="7">
    <source>
        <dbReference type="ARBA" id="ARBA00023244"/>
    </source>
</evidence>
<comment type="function">
    <text evidence="8">Catalyzes an early step in the biosynthesis of tetrapyrroles. Binds two molecules of 5-aminolevulinate per subunit, each at a distinct site, and catalyzes their condensation to form porphobilinogen.</text>
</comment>
<dbReference type="PROSITE" id="PS00169">
    <property type="entry name" value="D_ALA_DEHYDRATASE"/>
    <property type="match status" value="1"/>
</dbReference>
<evidence type="ECO:0000256" key="2">
    <source>
        <dbReference type="ARBA" id="ARBA00008055"/>
    </source>
</evidence>
<evidence type="ECO:0000256" key="11">
    <source>
        <dbReference type="RuleBase" id="RU004161"/>
    </source>
</evidence>
<dbReference type="InterPro" id="IPR001731">
    <property type="entry name" value="ALAD"/>
</dbReference>
<gene>
    <name evidence="12" type="ORF">RJ639_001589</name>
</gene>
<evidence type="ECO:0000256" key="8">
    <source>
        <dbReference type="ARBA" id="ARBA00025628"/>
    </source>
</evidence>
<dbReference type="InterPro" id="IPR013785">
    <property type="entry name" value="Aldolase_TIM"/>
</dbReference>
<dbReference type="GO" id="GO:0004655">
    <property type="term" value="F:porphobilinogen synthase activity"/>
    <property type="evidence" value="ECO:0007669"/>
    <property type="project" value="UniProtKB-EC"/>
</dbReference>
<evidence type="ECO:0000256" key="6">
    <source>
        <dbReference type="ARBA" id="ARBA00023239"/>
    </source>
</evidence>
<sequence length="470" mass="51106">MASTIFNVPCNVGELRVSDYTSLKPSLNRRLASLRPSIRGPGRRVLTVRAGETREGPMKKLGLSDEECEAAVAAGKVPDAPPPPLTPAAPAGTPVVSSLVSKARDVGVNSIVLFPKVPDALKTPTGDEAYNENGLVPRTIRLLKDKYPDLVIYTDVALDPYSSDGHDGIVREDGVIMNDETVHQLCKQAVAQARAGADVVSPSDMMDGRVAAIRAALDADGFQHVSIICLVLEDHYGPKWLEVVILSRLESGLIADPVAEFIVRNGLGLNFDGLAVLVVMVAGGWRLQVQVGAWVADGSTIWDGSYGRASSLGKDLNDNLCRYAYIATWQARFMYGFMYASSFYGPFREALDSNPRFGDKKTYQMNPANYREALVEARSDESEGADILLVKPGLPYLDIIKLLRENSPLPIAAYQVSGEYSMIKAGGVLKMIDEERVMMESLMCLRRAGADIILTYFALQAARCLCGEKR</sequence>
<organism evidence="12 13">
    <name type="scientific">Escallonia herrerae</name>
    <dbReference type="NCBI Taxonomy" id="1293975"/>
    <lineage>
        <taxon>Eukaryota</taxon>
        <taxon>Viridiplantae</taxon>
        <taxon>Streptophyta</taxon>
        <taxon>Embryophyta</taxon>
        <taxon>Tracheophyta</taxon>
        <taxon>Spermatophyta</taxon>
        <taxon>Magnoliopsida</taxon>
        <taxon>eudicotyledons</taxon>
        <taxon>Gunneridae</taxon>
        <taxon>Pentapetalae</taxon>
        <taxon>asterids</taxon>
        <taxon>campanulids</taxon>
        <taxon>Escalloniales</taxon>
        <taxon>Escalloniaceae</taxon>
        <taxon>Escallonia</taxon>
    </lineage>
</organism>
<evidence type="ECO:0000256" key="10">
    <source>
        <dbReference type="RuleBase" id="RU000515"/>
    </source>
</evidence>
<dbReference type="Proteomes" id="UP001188597">
    <property type="component" value="Unassembled WGS sequence"/>
</dbReference>
<protein>
    <recommendedName>
        <fullName evidence="10">Delta-aminolevulinic acid dehydratase</fullName>
        <ecNumber evidence="10">4.2.1.24</ecNumber>
    </recommendedName>
</protein>
<dbReference type="GO" id="GO:0005829">
    <property type="term" value="C:cytosol"/>
    <property type="evidence" value="ECO:0007669"/>
    <property type="project" value="TreeGrafter"/>
</dbReference>
<keyword evidence="13" id="KW-1185">Reference proteome</keyword>
<comment type="caution">
    <text evidence="12">The sequence shown here is derived from an EMBL/GenBank/DDBJ whole genome shotgun (WGS) entry which is preliminary data.</text>
</comment>
<dbReference type="SUPFAM" id="SSF51569">
    <property type="entry name" value="Aldolase"/>
    <property type="match status" value="2"/>
</dbReference>
<dbReference type="AlphaFoldDB" id="A0AA88X7D1"/>
<name>A0AA88X7D1_9ASTE</name>
<dbReference type="PANTHER" id="PTHR11458">
    <property type="entry name" value="DELTA-AMINOLEVULINIC ACID DEHYDRATASE"/>
    <property type="match status" value="1"/>
</dbReference>
<dbReference type="PANTHER" id="PTHR11458:SF0">
    <property type="entry name" value="DELTA-AMINOLEVULINIC ACID DEHYDRATASE"/>
    <property type="match status" value="1"/>
</dbReference>
<accession>A0AA88X7D1</accession>
<evidence type="ECO:0000313" key="13">
    <source>
        <dbReference type="Proteomes" id="UP001188597"/>
    </source>
</evidence>
<dbReference type="PRINTS" id="PR00144">
    <property type="entry name" value="DALDHYDRTASE"/>
</dbReference>
<evidence type="ECO:0000256" key="1">
    <source>
        <dbReference type="ARBA" id="ARBA00004694"/>
    </source>
</evidence>